<evidence type="ECO:0000313" key="11">
    <source>
        <dbReference type="Ensembl" id="ENSCMIP00000035977.1"/>
    </source>
</evidence>
<name>V9KV60_CALMI</name>
<feature type="transmembrane region" description="Helical" evidence="9">
    <location>
        <begin position="43"/>
        <end position="66"/>
    </location>
</feature>
<evidence type="ECO:0000256" key="1">
    <source>
        <dbReference type="ARBA" id="ARBA00004575"/>
    </source>
</evidence>
<accession>V9KV60</accession>
<keyword evidence="6 9" id="KW-0472">Membrane</keyword>
<dbReference type="GeneTree" id="ENSGT00390000002174"/>
<keyword evidence="4" id="KW-0732">Signal</keyword>
<dbReference type="OMA" id="KIMKIMH"/>
<keyword evidence="3 9" id="KW-0812">Transmembrane</keyword>
<dbReference type="Proteomes" id="UP000314986">
    <property type="component" value="Unassembled WGS sequence"/>
</dbReference>
<reference evidence="12" key="2">
    <citation type="journal article" date="2007" name="PLoS Biol.">
        <title>Survey sequencing and comparative analysis of the elephant shark (Callorhinchus milii) genome.</title>
        <authorList>
            <person name="Venkatesh B."/>
            <person name="Kirkness E.F."/>
            <person name="Loh Y.H."/>
            <person name="Halpern A.L."/>
            <person name="Lee A.P."/>
            <person name="Johnson J."/>
            <person name="Dandona N."/>
            <person name="Viswanathan L.D."/>
            <person name="Tay A."/>
            <person name="Venter J.C."/>
            <person name="Strausberg R.L."/>
            <person name="Brenner S."/>
        </authorList>
    </citation>
    <scope>NUCLEOTIDE SEQUENCE [LARGE SCALE GENOMIC DNA]</scope>
</reference>
<evidence type="ECO:0000256" key="8">
    <source>
        <dbReference type="SAM" id="MobiDB-lite"/>
    </source>
</evidence>
<evidence type="ECO:0000256" key="9">
    <source>
        <dbReference type="SAM" id="Phobius"/>
    </source>
</evidence>
<keyword evidence="5 9" id="KW-1133">Transmembrane helix</keyword>
<dbReference type="EMBL" id="JW869973">
    <property type="protein sequence ID" value="AFP02491.1"/>
    <property type="molecule type" value="mRNA"/>
</dbReference>
<comment type="subcellular location">
    <subcellularLocation>
        <location evidence="1">Nucleus inner membrane</location>
        <topology evidence="1">Multi-pass membrane protein</topology>
        <orientation evidence="1">Nucleoplasmic side</orientation>
    </subcellularLocation>
</comment>
<sequence length="284" mass="32116">MTGLIIFCRSVLFYYSAGVALGLIATLVLIILLCKRLMGVRPFLLLLSGSWSVSLLVIYFGVLNLAQILTKYRYYALGYLCVVGCFSFAVCYKHGPLSNEHNINLLTWILKLIGSVLVYSGVTLPQFAYAVLITLFCINNLHHPANLVHSVYRKLKGSAKKAANRFITEDEYREQTEAVTLIALENLRKYCRGQEFPAWETVMKMSSPKRLADFILKGQHLTQEEVSVHEDQYGIGGSFLEAQLFATEENSRSGSENWEDPNEEEETDETQTIDFSTLVIEQLF</sequence>
<keyword evidence="12" id="KW-1185">Reference proteome</keyword>
<reference evidence="11" key="4">
    <citation type="submission" date="2025-05" db="UniProtKB">
        <authorList>
            <consortium name="Ensembl"/>
        </authorList>
    </citation>
    <scope>IDENTIFICATION</scope>
</reference>
<protein>
    <submittedName>
        <fullName evidence="10">Transmembrane protein 194A</fullName>
    </submittedName>
</protein>
<feature type="compositionally biased region" description="Acidic residues" evidence="8">
    <location>
        <begin position="257"/>
        <end position="271"/>
    </location>
</feature>
<proteinExistence type="evidence at transcript level"/>
<dbReference type="STRING" id="7868.ENSCMIP00000035977"/>
<dbReference type="Ensembl" id="ENSCMIT00000036507.1">
    <property type="protein sequence ID" value="ENSCMIP00000035977.1"/>
    <property type="gene ID" value="ENSCMIG00000015224.1"/>
</dbReference>
<dbReference type="PANTHER" id="PTHR13598">
    <property type="entry name" value="AT07567P-RELATED"/>
    <property type="match status" value="1"/>
</dbReference>
<evidence type="ECO:0000256" key="2">
    <source>
        <dbReference type="ARBA" id="ARBA00005748"/>
    </source>
</evidence>
<evidence type="ECO:0000256" key="5">
    <source>
        <dbReference type="ARBA" id="ARBA00022989"/>
    </source>
</evidence>
<evidence type="ECO:0000256" key="4">
    <source>
        <dbReference type="ARBA" id="ARBA00022729"/>
    </source>
</evidence>
<reference evidence="10 12" key="3">
    <citation type="journal article" date="2014" name="Nature">
        <title>Elephant shark genome provides unique insights into gnathostome evolution.</title>
        <authorList>
            <consortium name="International Elephant Shark Genome Sequencing Consortium"/>
            <person name="Venkatesh B."/>
            <person name="Lee A.P."/>
            <person name="Ravi V."/>
            <person name="Maurya A.K."/>
            <person name="Lian M.M."/>
            <person name="Swann J.B."/>
            <person name="Ohta Y."/>
            <person name="Flajnik M.F."/>
            <person name="Sutoh Y."/>
            <person name="Kasahara M."/>
            <person name="Hoon S."/>
            <person name="Gangu V."/>
            <person name="Roy S.W."/>
            <person name="Irimia M."/>
            <person name="Korzh V."/>
            <person name="Kondrychyn I."/>
            <person name="Lim Z.W."/>
            <person name="Tay B.H."/>
            <person name="Tohari S."/>
            <person name="Kong K.W."/>
            <person name="Ho S."/>
            <person name="Lorente-Galdos B."/>
            <person name="Quilez J."/>
            <person name="Marques-Bonet T."/>
            <person name="Raney B.J."/>
            <person name="Ingham P.W."/>
            <person name="Tay A."/>
            <person name="Hillier L.W."/>
            <person name="Minx P."/>
            <person name="Boehm T."/>
            <person name="Wilson R.K."/>
            <person name="Brenner S."/>
            <person name="Warren W.C."/>
        </authorList>
    </citation>
    <scope>NUCLEOTIDE SEQUENCE</scope>
    <source>
        <tissue evidence="10">Liver</tissue>
    </source>
</reference>
<evidence type="ECO:0000313" key="12">
    <source>
        <dbReference type="Proteomes" id="UP000314986"/>
    </source>
</evidence>
<dbReference type="InterPro" id="IPR019358">
    <property type="entry name" value="NEMP_fam"/>
</dbReference>
<keyword evidence="7" id="KW-0539">Nucleus</keyword>
<organism evidence="10">
    <name type="scientific">Callorhinchus milii</name>
    <name type="common">Ghost shark</name>
    <dbReference type="NCBI Taxonomy" id="7868"/>
    <lineage>
        <taxon>Eukaryota</taxon>
        <taxon>Metazoa</taxon>
        <taxon>Chordata</taxon>
        <taxon>Craniata</taxon>
        <taxon>Vertebrata</taxon>
        <taxon>Chondrichthyes</taxon>
        <taxon>Holocephali</taxon>
        <taxon>Chimaeriformes</taxon>
        <taxon>Callorhinchidae</taxon>
        <taxon>Callorhinchus</taxon>
    </lineage>
</organism>
<evidence type="ECO:0000256" key="6">
    <source>
        <dbReference type="ARBA" id="ARBA00023136"/>
    </source>
</evidence>
<evidence type="ECO:0000256" key="3">
    <source>
        <dbReference type="ARBA" id="ARBA00022692"/>
    </source>
</evidence>
<evidence type="ECO:0000313" key="10">
    <source>
        <dbReference type="EMBL" id="AFP02491.1"/>
    </source>
</evidence>
<dbReference type="PANTHER" id="PTHR13598:SF3">
    <property type="entry name" value="NUCLEAR ENVELOPE INTEGRAL MEMBRANE PROTEIN 2"/>
    <property type="match status" value="1"/>
</dbReference>
<reference evidence="12" key="1">
    <citation type="journal article" date="2006" name="Science">
        <title>Ancient noncoding elements conserved in the human genome.</title>
        <authorList>
            <person name="Venkatesh B."/>
            <person name="Kirkness E.F."/>
            <person name="Loh Y.H."/>
            <person name="Halpern A.L."/>
            <person name="Lee A.P."/>
            <person name="Johnson J."/>
            <person name="Dandona N."/>
            <person name="Viswanathan L.D."/>
            <person name="Tay A."/>
            <person name="Venter J.C."/>
            <person name="Strausberg R.L."/>
            <person name="Brenner S."/>
        </authorList>
    </citation>
    <scope>NUCLEOTIDE SEQUENCE [LARGE SCALE GENOMIC DNA]</scope>
</reference>
<dbReference type="Pfam" id="PF10225">
    <property type="entry name" value="NEMP"/>
    <property type="match status" value="1"/>
</dbReference>
<evidence type="ECO:0000256" key="7">
    <source>
        <dbReference type="ARBA" id="ARBA00023242"/>
    </source>
</evidence>
<feature type="transmembrane region" description="Helical" evidence="9">
    <location>
        <begin position="12"/>
        <end position="34"/>
    </location>
</feature>
<comment type="similarity">
    <text evidence="2">Belongs to the NEMP family.</text>
</comment>
<feature type="transmembrane region" description="Helical" evidence="9">
    <location>
        <begin position="72"/>
        <end position="91"/>
    </location>
</feature>
<dbReference type="GO" id="GO:0005637">
    <property type="term" value="C:nuclear inner membrane"/>
    <property type="evidence" value="ECO:0007669"/>
    <property type="project" value="UniProtKB-SubCell"/>
</dbReference>
<feature type="region of interest" description="Disordered" evidence="8">
    <location>
        <begin position="250"/>
        <end position="272"/>
    </location>
</feature>
<dbReference type="AlphaFoldDB" id="V9KV60"/>